<dbReference type="InterPro" id="IPR054566">
    <property type="entry name" value="ManC/GMP-like_b-helix"/>
</dbReference>
<dbReference type="SUPFAM" id="SSF159283">
    <property type="entry name" value="Guanosine diphospho-D-mannose pyrophosphorylase/mannose-6-phosphate isomerase linker domain"/>
    <property type="match status" value="1"/>
</dbReference>
<evidence type="ECO:0000256" key="6">
    <source>
        <dbReference type="ARBA" id="ARBA00023134"/>
    </source>
</evidence>
<sequence>MEIYAVIMAGGVGSRFWPRSREKKPKQLIKIFDDNTMIQNTVKRLNGLVSSKNIYVITNKIQKPTVIEQLPQIPEENIIAEPFGKNTAACIGLASILIKQKNPNAVTITLPSDHLIKDEEAFKNCLKNACEFANESKGLVTIGIKPTRPETGYGYIQFDENEVSNNIYKVLTFAEKPNLNTAIRFLQAGDFLWNSGIFIWRVDVILNSINKFLPDLDQGLIQLETKIGTQEFESELVNVYGQLKSISIDYGVMEKADNVYLSKAEFYWNDVGSWEAVYEIADKNEEGNAINGDVYTEQSFHSYIYSQKKFVATIGVEDLIIIDTDDALLVCRKDKAQEVRQVVEYLKMNKRTDLL</sequence>
<dbReference type="Pfam" id="PF00483">
    <property type="entry name" value="NTP_transferase"/>
    <property type="match status" value="1"/>
</dbReference>
<keyword evidence="6" id="KW-0342">GTP-binding</keyword>
<feature type="domain" description="MannoseP isomerase/GMP-like beta-helix" evidence="9">
    <location>
        <begin position="299"/>
        <end position="346"/>
    </location>
</feature>
<evidence type="ECO:0000256" key="3">
    <source>
        <dbReference type="ARBA" id="ARBA00022679"/>
    </source>
</evidence>
<dbReference type="Proteomes" id="UP001221302">
    <property type="component" value="Unassembled WGS sequence"/>
</dbReference>
<dbReference type="FunFam" id="3.90.550.10:FF:000046">
    <property type="entry name" value="Mannose-1-phosphate guanylyltransferase (GDP)"/>
    <property type="match status" value="1"/>
</dbReference>
<dbReference type="Pfam" id="PF22640">
    <property type="entry name" value="ManC_GMP_beta-helix"/>
    <property type="match status" value="1"/>
</dbReference>
<name>A0AAE3TCF9_9BACT</name>
<reference evidence="10" key="1">
    <citation type="submission" date="2023-03" db="EMBL/GenBank/DDBJ databases">
        <title>Stygiobacter electus gen. nov., sp. nov., facultatively anaerobic thermotolerant bacterium of the class Ignavibacteria from a well of Yessentuki mineral water deposit.</title>
        <authorList>
            <person name="Podosokorskaya O.A."/>
            <person name="Elcheninov A.G."/>
            <person name="Petrova N.F."/>
            <person name="Zavarzina D.G."/>
            <person name="Kublanov I.V."/>
            <person name="Merkel A.Y."/>
        </authorList>
    </citation>
    <scope>NUCLEOTIDE SEQUENCE</scope>
    <source>
        <strain evidence="10">09-Me</strain>
    </source>
</reference>
<comment type="similarity">
    <text evidence="1">Belongs to the mannose-6-phosphate isomerase type 2 family.</text>
</comment>
<proteinExistence type="inferred from homology"/>
<evidence type="ECO:0000259" key="9">
    <source>
        <dbReference type="Pfam" id="PF22640"/>
    </source>
</evidence>
<evidence type="ECO:0000256" key="7">
    <source>
        <dbReference type="ARBA" id="ARBA00047343"/>
    </source>
</evidence>
<dbReference type="InterPro" id="IPR029044">
    <property type="entry name" value="Nucleotide-diphossugar_trans"/>
</dbReference>
<dbReference type="PANTHER" id="PTHR46390">
    <property type="entry name" value="MANNOSE-1-PHOSPHATE GUANYLYLTRANSFERASE"/>
    <property type="match status" value="1"/>
</dbReference>
<dbReference type="InterPro" id="IPR005835">
    <property type="entry name" value="NTP_transferase_dom"/>
</dbReference>
<keyword evidence="11" id="KW-1185">Reference proteome</keyword>
<evidence type="ECO:0000256" key="1">
    <source>
        <dbReference type="ARBA" id="ARBA00006115"/>
    </source>
</evidence>
<evidence type="ECO:0000313" key="11">
    <source>
        <dbReference type="Proteomes" id="UP001221302"/>
    </source>
</evidence>
<keyword evidence="3" id="KW-0808">Transferase</keyword>
<dbReference type="GO" id="GO:0005525">
    <property type="term" value="F:GTP binding"/>
    <property type="evidence" value="ECO:0007669"/>
    <property type="project" value="UniProtKB-KW"/>
</dbReference>
<dbReference type="RefSeq" id="WP_321536159.1">
    <property type="nucleotide sequence ID" value="NZ_JARGDL010000013.1"/>
</dbReference>
<evidence type="ECO:0000256" key="5">
    <source>
        <dbReference type="ARBA" id="ARBA00022741"/>
    </source>
</evidence>
<dbReference type="InterPro" id="IPR049577">
    <property type="entry name" value="GMPP_N"/>
</dbReference>
<dbReference type="AlphaFoldDB" id="A0AAE3TCF9"/>
<accession>A0AAE3TCF9</accession>
<dbReference type="Gene3D" id="3.90.550.10">
    <property type="entry name" value="Spore Coat Polysaccharide Biosynthesis Protein SpsA, Chain A"/>
    <property type="match status" value="1"/>
</dbReference>
<evidence type="ECO:0000256" key="2">
    <source>
        <dbReference type="ARBA" id="ARBA00012387"/>
    </source>
</evidence>
<dbReference type="CDD" id="cd02509">
    <property type="entry name" value="GDP-M1P_Guanylyltransferase"/>
    <property type="match status" value="1"/>
</dbReference>
<keyword evidence="4 10" id="KW-0548">Nucleotidyltransferase</keyword>
<comment type="caution">
    <text evidence="10">The sequence shown here is derived from an EMBL/GenBank/DDBJ whole genome shotgun (WGS) entry which is preliminary data.</text>
</comment>
<dbReference type="GO" id="GO:0009298">
    <property type="term" value="P:GDP-mannose biosynthetic process"/>
    <property type="evidence" value="ECO:0007669"/>
    <property type="project" value="TreeGrafter"/>
</dbReference>
<evidence type="ECO:0000256" key="4">
    <source>
        <dbReference type="ARBA" id="ARBA00022695"/>
    </source>
</evidence>
<dbReference type="PANTHER" id="PTHR46390:SF1">
    <property type="entry name" value="MANNOSE-1-PHOSPHATE GUANYLYLTRANSFERASE"/>
    <property type="match status" value="1"/>
</dbReference>
<evidence type="ECO:0000313" key="10">
    <source>
        <dbReference type="EMBL" id="MDF1612388.1"/>
    </source>
</evidence>
<dbReference type="EC" id="2.7.7.13" evidence="2"/>
<organism evidence="10 11">
    <name type="scientific">Stygiobacter electus</name>
    <dbReference type="NCBI Taxonomy" id="3032292"/>
    <lineage>
        <taxon>Bacteria</taxon>
        <taxon>Pseudomonadati</taxon>
        <taxon>Ignavibacteriota</taxon>
        <taxon>Ignavibacteria</taxon>
        <taxon>Ignavibacteriales</taxon>
        <taxon>Melioribacteraceae</taxon>
        <taxon>Stygiobacter</taxon>
    </lineage>
</organism>
<feature type="domain" description="Nucleotidyl transferase" evidence="8">
    <location>
        <begin position="5"/>
        <end position="285"/>
    </location>
</feature>
<evidence type="ECO:0000259" key="8">
    <source>
        <dbReference type="Pfam" id="PF00483"/>
    </source>
</evidence>
<keyword evidence="5" id="KW-0547">Nucleotide-binding</keyword>
<comment type="catalytic activity">
    <reaction evidence="7">
        <text>alpha-D-mannose 1-phosphate + GTP + H(+) = GDP-alpha-D-mannose + diphosphate</text>
        <dbReference type="Rhea" id="RHEA:15229"/>
        <dbReference type="ChEBI" id="CHEBI:15378"/>
        <dbReference type="ChEBI" id="CHEBI:33019"/>
        <dbReference type="ChEBI" id="CHEBI:37565"/>
        <dbReference type="ChEBI" id="CHEBI:57527"/>
        <dbReference type="ChEBI" id="CHEBI:58409"/>
        <dbReference type="EC" id="2.7.7.13"/>
    </reaction>
</comment>
<gene>
    <name evidence="10" type="ORF">P0M35_09515</name>
</gene>
<dbReference type="GO" id="GO:0004475">
    <property type="term" value="F:mannose-1-phosphate guanylyltransferase (GTP) activity"/>
    <property type="evidence" value="ECO:0007669"/>
    <property type="project" value="UniProtKB-EC"/>
</dbReference>
<dbReference type="EMBL" id="JARGDL010000013">
    <property type="protein sequence ID" value="MDF1612388.1"/>
    <property type="molecule type" value="Genomic_DNA"/>
</dbReference>
<protein>
    <recommendedName>
        <fullName evidence="2">mannose-1-phosphate guanylyltransferase</fullName>
        <ecNumber evidence="2">2.7.7.13</ecNumber>
    </recommendedName>
</protein>
<dbReference type="SUPFAM" id="SSF53448">
    <property type="entry name" value="Nucleotide-diphospho-sugar transferases"/>
    <property type="match status" value="1"/>
</dbReference>
<dbReference type="InterPro" id="IPR051161">
    <property type="entry name" value="Mannose-6P_isomerase_type2"/>
</dbReference>